<dbReference type="EMBL" id="BGZK01000087">
    <property type="protein sequence ID" value="GBP17405.1"/>
    <property type="molecule type" value="Genomic_DNA"/>
</dbReference>
<keyword evidence="2" id="KW-1185">Reference proteome</keyword>
<sequence>MAKVKDGIKFEIGTRTGTVENENEIRDCYYNGYVSIVDTKRYIVLRCTLRRTARRVKRFVKRELYGKGYYTVSEYLNEKTHGIELLGYQRDQSGVETPWAREWSLGASWVREVTFAGRIENLKRDVKKCSKCMRWITEGCNDWERSLHLD</sequence>
<accession>A0A4C1TTQ9</accession>
<name>A0A4C1TTQ9_EUMVA</name>
<proteinExistence type="predicted"/>
<comment type="caution">
    <text evidence="1">The sequence shown here is derived from an EMBL/GenBank/DDBJ whole genome shotgun (WGS) entry which is preliminary data.</text>
</comment>
<organism evidence="1 2">
    <name type="scientific">Eumeta variegata</name>
    <name type="common">Bagworm moth</name>
    <name type="synonym">Eumeta japonica</name>
    <dbReference type="NCBI Taxonomy" id="151549"/>
    <lineage>
        <taxon>Eukaryota</taxon>
        <taxon>Metazoa</taxon>
        <taxon>Ecdysozoa</taxon>
        <taxon>Arthropoda</taxon>
        <taxon>Hexapoda</taxon>
        <taxon>Insecta</taxon>
        <taxon>Pterygota</taxon>
        <taxon>Neoptera</taxon>
        <taxon>Endopterygota</taxon>
        <taxon>Lepidoptera</taxon>
        <taxon>Glossata</taxon>
        <taxon>Ditrysia</taxon>
        <taxon>Tineoidea</taxon>
        <taxon>Psychidae</taxon>
        <taxon>Oiketicinae</taxon>
        <taxon>Eumeta</taxon>
    </lineage>
</organism>
<evidence type="ECO:0000313" key="2">
    <source>
        <dbReference type="Proteomes" id="UP000299102"/>
    </source>
</evidence>
<reference evidence="1 2" key="1">
    <citation type="journal article" date="2019" name="Commun. Biol.">
        <title>The bagworm genome reveals a unique fibroin gene that provides high tensile strength.</title>
        <authorList>
            <person name="Kono N."/>
            <person name="Nakamura H."/>
            <person name="Ohtoshi R."/>
            <person name="Tomita M."/>
            <person name="Numata K."/>
            <person name="Arakawa K."/>
        </authorList>
    </citation>
    <scope>NUCLEOTIDE SEQUENCE [LARGE SCALE GENOMIC DNA]</scope>
</reference>
<evidence type="ECO:0000313" key="1">
    <source>
        <dbReference type="EMBL" id="GBP17405.1"/>
    </source>
</evidence>
<protein>
    <submittedName>
        <fullName evidence="1">Uncharacterized protein</fullName>
    </submittedName>
</protein>
<dbReference type="Proteomes" id="UP000299102">
    <property type="component" value="Unassembled WGS sequence"/>
</dbReference>
<dbReference type="AlphaFoldDB" id="A0A4C1TTQ9"/>
<gene>
    <name evidence="1" type="ORF">EVAR_8765_1</name>
</gene>